<dbReference type="Proteomes" id="UP000466632">
    <property type="component" value="Chromosome"/>
</dbReference>
<protein>
    <submittedName>
        <fullName evidence="2">Uncharacterized protein</fullName>
    </submittedName>
</protein>
<dbReference type="EMBL" id="AP022582">
    <property type="protein sequence ID" value="BBY01981.1"/>
    <property type="molecule type" value="Genomic_DNA"/>
</dbReference>
<gene>
    <name evidence="2" type="ORF">MSEO_24800</name>
</gene>
<name>A0A7I7NZD7_9MYCO</name>
<dbReference type="AlphaFoldDB" id="A0A7I7NZD7"/>
<keyword evidence="3" id="KW-1185">Reference proteome</keyword>
<accession>A0A7I7NZD7</accession>
<evidence type="ECO:0000256" key="1">
    <source>
        <dbReference type="SAM" id="MobiDB-lite"/>
    </source>
</evidence>
<dbReference type="KEGG" id="mseo:MSEO_24800"/>
<feature type="region of interest" description="Disordered" evidence="1">
    <location>
        <begin position="1"/>
        <end position="26"/>
    </location>
</feature>
<evidence type="ECO:0000313" key="3">
    <source>
        <dbReference type="Proteomes" id="UP000466632"/>
    </source>
</evidence>
<proteinExistence type="predicted"/>
<sequence length="114" mass="12206">MPQLGRNEIRCATTGSNLITPKGSPPRRANVVAAQYAQSQRDSSGVSRLIRPAYGVRTPQRRKPLMAYTMQDADAAQARADVASAYKSASAGDVLAQDLGPGLDIGRDVRHGER</sequence>
<evidence type="ECO:0000313" key="2">
    <source>
        <dbReference type="EMBL" id="BBY01981.1"/>
    </source>
</evidence>
<reference evidence="2 3" key="1">
    <citation type="journal article" date="2019" name="Emerg. Microbes Infect.">
        <title>Comprehensive subspecies identification of 175 nontuberculous mycobacteria species based on 7547 genomic profiles.</title>
        <authorList>
            <person name="Matsumoto Y."/>
            <person name="Kinjo T."/>
            <person name="Motooka D."/>
            <person name="Nabeya D."/>
            <person name="Jung N."/>
            <person name="Uechi K."/>
            <person name="Horii T."/>
            <person name="Iida T."/>
            <person name="Fujita J."/>
            <person name="Nakamura S."/>
        </authorList>
    </citation>
    <scope>NUCLEOTIDE SEQUENCE [LARGE SCALE GENOMIC DNA]</scope>
    <source>
        <strain evidence="2 3">JCM 16018</strain>
    </source>
</reference>
<organism evidence="2 3">
    <name type="scientific">Mycobacterium seoulense</name>
    <dbReference type="NCBI Taxonomy" id="386911"/>
    <lineage>
        <taxon>Bacteria</taxon>
        <taxon>Bacillati</taxon>
        <taxon>Actinomycetota</taxon>
        <taxon>Actinomycetes</taxon>
        <taxon>Mycobacteriales</taxon>
        <taxon>Mycobacteriaceae</taxon>
        <taxon>Mycobacterium</taxon>
    </lineage>
</organism>